<evidence type="ECO:0000259" key="2">
    <source>
        <dbReference type="PROSITE" id="PS00036"/>
    </source>
</evidence>
<organism evidence="3 4">
    <name type="scientific">Alternaria arborescens</name>
    <dbReference type="NCBI Taxonomy" id="156630"/>
    <lineage>
        <taxon>Eukaryota</taxon>
        <taxon>Fungi</taxon>
        <taxon>Dikarya</taxon>
        <taxon>Ascomycota</taxon>
        <taxon>Pezizomycotina</taxon>
        <taxon>Dothideomycetes</taxon>
        <taxon>Pleosporomycetidae</taxon>
        <taxon>Pleosporales</taxon>
        <taxon>Pleosporineae</taxon>
        <taxon>Pleosporaceae</taxon>
        <taxon>Alternaria</taxon>
        <taxon>Alternaria sect. Alternaria</taxon>
    </lineage>
</organism>
<dbReference type="EMBL" id="PEJP01000046">
    <property type="protein sequence ID" value="RYO48940.1"/>
    <property type="molecule type" value="Genomic_DNA"/>
</dbReference>
<comment type="caution">
    <text evidence="3">The sequence shown here is derived from an EMBL/GenBank/DDBJ whole genome shotgun (WGS) entry which is preliminary data.</text>
</comment>
<dbReference type="SUPFAM" id="SSF57959">
    <property type="entry name" value="Leucine zipper domain"/>
    <property type="match status" value="1"/>
</dbReference>
<dbReference type="InterPro" id="IPR004827">
    <property type="entry name" value="bZIP"/>
</dbReference>
<feature type="compositionally biased region" description="Polar residues" evidence="1">
    <location>
        <begin position="1"/>
        <end position="12"/>
    </location>
</feature>
<proteinExistence type="predicted"/>
<feature type="compositionally biased region" description="Basic and acidic residues" evidence="1">
    <location>
        <begin position="71"/>
        <end position="85"/>
    </location>
</feature>
<feature type="compositionally biased region" description="Polar residues" evidence="1">
    <location>
        <begin position="200"/>
        <end position="211"/>
    </location>
</feature>
<keyword evidence="4" id="KW-1185">Reference proteome</keyword>
<feature type="compositionally biased region" description="Basic and acidic residues" evidence="1">
    <location>
        <begin position="24"/>
        <end position="42"/>
    </location>
</feature>
<feature type="region of interest" description="Disordered" evidence="1">
    <location>
        <begin position="1"/>
        <end position="85"/>
    </location>
</feature>
<dbReference type="OrthoDB" id="2245989at2759"/>
<evidence type="ECO:0000256" key="1">
    <source>
        <dbReference type="SAM" id="MobiDB-lite"/>
    </source>
</evidence>
<evidence type="ECO:0000313" key="4">
    <source>
        <dbReference type="Proteomes" id="UP000293823"/>
    </source>
</evidence>
<sequence length="266" mass="29837">MESPFSNVSPQALSIKGGRPKRAAVSEEPGKKPKKPNSEIRKQQNRIASRNYREKRKRKLQYLQQLVNDDSDSHQDPEPSPEQHEIYPRSLSADYQVAGPSSSPYIVPSDRALRANSAVVTQAILAATVASFDTNHVPAAEQAYPPYQPNWNAPVYSPPPPANIPWNMSPAWMQSLAYPPQQVTITRPPMYRYNTHPAHSTFQQAHTTPTPSHLPRESLLPSPDLYSYSADYTYHSQTSSNLNVSLPTTSHSPYYQGYYHHPAAPH</sequence>
<dbReference type="Gene3D" id="1.20.5.170">
    <property type="match status" value="1"/>
</dbReference>
<feature type="region of interest" description="Disordered" evidence="1">
    <location>
        <begin position="200"/>
        <end position="220"/>
    </location>
</feature>
<dbReference type="CDD" id="cd14688">
    <property type="entry name" value="bZIP_YAP"/>
    <property type="match status" value="1"/>
</dbReference>
<dbReference type="Pfam" id="PF07716">
    <property type="entry name" value="bZIP_2"/>
    <property type="match status" value="1"/>
</dbReference>
<dbReference type="PROSITE" id="PS00036">
    <property type="entry name" value="BZIP_BASIC"/>
    <property type="match status" value="1"/>
</dbReference>
<dbReference type="Proteomes" id="UP000293823">
    <property type="component" value="Unassembled WGS sequence"/>
</dbReference>
<dbReference type="GO" id="GO:0003700">
    <property type="term" value="F:DNA-binding transcription factor activity"/>
    <property type="evidence" value="ECO:0007669"/>
    <property type="project" value="InterPro"/>
</dbReference>
<feature type="domain" description="BZIP" evidence="2">
    <location>
        <begin position="41"/>
        <end position="55"/>
    </location>
</feature>
<protein>
    <recommendedName>
        <fullName evidence="2">BZIP domain-containing protein</fullName>
    </recommendedName>
</protein>
<accession>A0A4Q4QYX4</accession>
<name>A0A4Q4QYX4_9PLEO</name>
<reference evidence="4" key="1">
    <citation type="journal article" date="2019" name="bioRxiv">
        <title>Genomics, evolutionary history and diagnostics of the Alternaria alternata species group including apple and Asian pear pathotypes.</title>
        <authorList>
            <person name="Armitage A.D."/>
            <person name="Cockerton H.M."/>
            <person name="Sreenivasaprasad S."/>
            <person name="Woodhall J.W."/>
            <person name="Lane C.R."/>
            <person name="Harrison R.J."/>
            <person name="Clarkson J.P."/>
        </authorList>
    </citation>
    <scope>NUCLEOTIDE SEQUENCE [LARGE SCALE GENOMIC DNA]</scope>
    <source>
        <strain evidence="4">RGR 97.0016</strain>
    </source>
</reference>
<gene>
    <name evidence="3" type="ORF">AA0113_g9772</name>
</gene>
<dbReference type="InterPro" id="IPR046347">
    <property type="entry name" value="bZIP_sf"/>
</dbReference>
<evidence type="ECO:0000313" key="3">
    <source>
        <dbReference type="EMBL" id="RYO48940.1"/>
    </source>
</evidence>
<dbReference type="AlphaFoldDB" id="A0A4Q4QYX4"/>